<dbReference type="OrthoDB" id="9793184at2"/>
<dbReference type="AlphaFoldDB" id="M5SDV8"/>
<dbReference type="PANTHER" id="PTHR37694:SF1">
    <property type="entry name" value="SLR8022 PROTEIN"/>
    <property type="match status" value="1"/>
</dbReference>
<accession>M5SDV8</accession>
<dbReference type="CDD" id="cd02230">
    <property type="entry name" value="cupin_HP0902-like"/>
    <property type="match status" value="1"/>
</dbReference>
<gene>
    <name evidence="1" type="ORF">RESH_05144</name>
</gene>
<dbReference type="PANTHER" id="PTHR37694">
    <property type="entry name" value="SLR8022 PROTEIN"/>
    <property type="match status" value="1"/>
</dbReference>
<proteinExistence type="predicted"/>
<dbReference type="InterPro" id="IPR014710">
    <property type="entry name" value="RmlC-like_jellyroll"/>
</dbReference>
<dbReference type="InterPro" id="IPR011051">
    <property type="entry name" value="RmlC_Cupin_sf"/>
</dbReference>
<dbReference type="Proteomes" id="UP000011996">
    <property type="component" value="Unassembled WGS sequence"/>
</dbReference>
<protein>
    <submittedName>
        <fullName evidence="1">Cupin 2 conserved barrel domain protein</fullName>
    </submittedName>
</protein>
<dbReference type="EMBL" id="ANOF01000162">
    <property type="protein sequence ID" value="EMI24319.1"/>
    <property type="molecule type" value="Genomic_DNA"/>
</dbReference>
<comment type="caution">
    <text evidence="1">The sequence shown here is derived from an EMBL/GenBank/DDBJ whole genome shotgun (WGS) entry which is preliminary data.</text>
</comment>
<dbReference type="STRING" id="1263868.RESH_05144"/>
<dbReference type="PATRIC" id="fig|1263868.3.peg.5594"/>
<dbReference type="SUPFAM" id="SSF51182">
    <property type="entry name" value="RmlC-like cupins"/>
    <property type="match status" value="1"/>
</dbReference>
<dbReference type="RefSeq" id="WP_008670959.1">
    <property type="nucleotide sequence ID" value="NZ_ANOF01000162.1"/>
</dbReference>
<organism evidence="1 2">
    <name type="scientific">Rhodopirellula europaea SH398</name>
    <dbReference type="NCBI Taxonomy" id="1263868"/>
    <lineage>
        <taxon>Bacteria</taxon>
        <taxon>Pseudomonadati</taxon>
        <taxon>Planctomycetota</taxon>
        <taxon>Planctomycetia</taxon>
        <taxon>Pirellulales</taxon>
        <taxon>Pirellulaceae</taxon>
        <taxon>Rhodopirellula</taxon>
    </lineage>
</organism>
<reference evidence="1 2" key="1">
    <citation type="journal article" date="2013" name="Mar. Genomics">
        <title>Expression of sulfatases in Rhodopirellula baltica and the diversity of sulfatases in the genus Rhodopirellula.</title>
        <authorList>
            <person name="Wegner C.E."/>
            <person name="Richter-Heitmann T."/>
            <person name="Klindworth A."/>
            <person name="Klockow C."/>
            <person name="Richter M."/>
            <person name="Achstetter T."/>
            <person name="Glockner F.O."/>
            <person name="Harder J."/>
        </authorList>
    </citation>
    <scope>NUCLEOTIDE SEQUENCE [LARGE SCALE GENOMIC DNA]</scope>
    <source>
        <strain evidence="1 2">SH398</strain>
    </source>
</reference>
<name>M5SDV8_9BACT</name>
<evidence type="ECO:0000313" key="2">
    <source>
        <dbReference type="Proteomes" id="UP000011996"/>
    </source>
</evidence>
<sequence length="112" mass="11780">MNDQAKTFLDLATEVEIQSGGTISKTLHQDDGLKVVLFGFDAGQELSEHTAAVPAILQFLDGDATVTLGDETIHASTGTFVHMAANLSHSITANTPTKMLLLLLKSAKGSAK</sequence>
<evidence type="ECO:0000313" key="1">
    <source>
        <dbReference type="EMBL" id="EMI24319.1"/>
    </source>
</evidence>
<dbReference type="Gene3D" id="2.60.120.10">
    <property type="entry name" value="Jelly Rolls"/>
    <property type="match status" value="1"/>
</dbReference>